<keyword evidence="2" id="KW-0863">Zinc-finger</keyword>
<dbReference type="RefSeq" id="XP_025837606.1">
    <property type="nucleotide sequence ID" value="XM_025981821.1"/>
</dbReference>
<dbReference type="InterPro" id="IPR051986">
    <property type="entry name" value="Innate_Immune_Apopt_Reg"/>
</dbReference>
<dbReference type="Pfam" id="PF23580">
    <property type="entry name" value="Znf_XAF1_N"/>
    <property type="match status" value="1"/>
</dbReference>
<dbReference type="GeneID" id="108744935"/>
<dbReference type="RefSeq" id="XP_018336411.1">
    <property type="nucleotide sequence ID" value="XM_018480909.2"/>
</dbReference>
<evidence type="ECO:0000313" key="7">
    <source>
        <dbReference type="RefSeq" id="XP_018336411.1"/>
    </source>
</evidence>
<dbReference type="GO" id="GO:0005739">
    <property type="term" value="C:mitochondrion"/>
    <property type="evidence" value="ECO:0007669"/>
    <property type="project" value="TreeGrafter"/>
</dbReference>
<evidence type="ECO:0000313" key="6">
    <source>
        <dbReference type="Proteomes" id="UP000192223"/>
    </source>
</evidence>
<dbReference type="GO" id="GO:0008270">
    <property type="term" value="F:zinc ion binding"/>
    <property type="evidence" value="ECO:0007669"/>
    <property type="project" value="UniProtKB-KW"/>
</dbReference>
<feature type="compositionally biased region" description="Polar residues" evidence="4">
    <location>
        <begin position="56"/>
        <end position="65"/>
    </location>
</feature>
<dbReference type="PANTHER" id="PTHR16295:SF10">
    <property type="entry name" value="EXPRESSED PROTEIN"/>
    <property type="match status" value="1"/>
</dbReference>
<dbReference type="Pfam" id="PF21366">
    <property type="entry name" value="TRAFD1-XIAF1_ZnF"/>
    <property type="match status" value="1"/>
</dbReference>
<dbReference type="InterPro" id="IPR049439">
    <property type="entry name" value="TRAFD1-XIAF1_Znf"/>
</dbReference>
<evidence type="ECO:0000256" key="2">
    <source>
        <dbReference type="ARBA" id="ARBA00022771"/>
    </source>
</evidence>
<name>A0A1W4XJY0_AGRPL</name>
<feature type="region of interest" description="Disordered" evidence="4">
    <location>
        <begin position="148"/>
        <end position="176"/>
    </location>
</feature>
<feature type="domain" description="TRAFD1/XAF1 zinc finger" evidence="5">
    <location>
        <begin position="190"/>
        <end position="216"/>
    </location>
</feature>
<evidence type="ECO:0000256" key="3">
    <source>
        <dbReference type="ARBA" id="ARBA00022833"/>
    </source>
</evidence>
<feature type="region of interest" description="Disordered" evidence="4">
    <location>
        <begin position="53"/>
        <end position="92"/>
    </location>
</feature>
<dbReference type="STRING" id="224129.A0A1W4XJY0"/>
<evidence type="ECO:0000313" key="8">
    <source>
        <dbReference type="RefSeq" id="XP_025837606.1"/>
    </source>
</evidence>
<keyword evidence="1" id="KW-0479">Metal-binding</keyword>
<dbReference type="Gene3D" id="3.30.40.10">
    <property type="entry name" value="Zinc/RING finger domain, C3HC4 (zinc finger)"/>
    <property type="match status" value="1"/>
</dbReference>
<dbReference type="SUPFAM" id="SSF49599">
    <property type="entry name" value="TRAF domain-like"/>
    <property type="match status" value="1"/>
</dbReference>
<gene>
    <name evidence="7 8" type="primary">LOC108744935</name>
</gene>
<sequence length="433" mass="49692">MEEIEKELCGNCKKEIPHHNYVMHTAHCTRNISLCNICKEPFPKSQIEDHKKTCEKPSSLSSTLRKVSITPPSRLEESSYFKERKEVEDKKAANRQAARMQRMERLVDCGEIVGRYSSKKNDTPAEVNGYERHINPQLARHNKVDYNQNKSQKNDNNFGGAVQKKVEPPTSSKSSLTPCKYCELELPKLDLDDHENYCGARTDKCPDCGEIVMFKYRDLHQDTNHGFLKLNDEPGPRPSWEASKSPSRTSIPESPTRRNRSSNSIFRTFSGIENFIPPSYGITSSYSSNSLNSNKSEKLESSKEISRRLDCKTEYIRNLLHDSASITAPIRSTGAVPRNHYNHNKGPAPQPPRYRNPPTELLIPCEFCDTPIPHEDLIQHETGCRPDLTRYNYRRRRSPSPPNRQDDEEELPCEFCSNLIPASQLWRHQETCN</sequence>
<dbReference type="InterPro" id="IPR013083">
    <property type="entry name" value="Znf_RING/FYVE/PHD"/>
</dbReference>
<keyword evidence="3" id="KW-0862">Zinc</keyword>
<dbReference type="OrthoDB" id="193703at2759"/>
<feature type="compositionally biased region" description="Polar residues" evidence="4">
    <location>
        <begin position="242"/>
        <end position="253"/>
    </location>
</feature>
<evidence type="ECO:0000256" key="4">
    <source>
        <dbReference type="SAM" id="MobiDB-lite"/>
    </source>
</evidence>
<dbReference type="AlphaFoldDB" id="A0A1W4XJY0"/>
<feature type="region of interest" description="Disordered" evidence="4">
    <location>
        <begin position="227"/>
        <end position="264"/>
    </location>
</feature>
<dbReference type="KEGG" id="apln:108744935"/>
<proteinExistence type="predicted"/>
<dbReference type="Proteomes" id="UP000192223">
    <property type="component" value="Unplaced"/>
</dbReference>
<keyword evidence="6" id="KW-1185">Reference proteome</keyword>
<accession>A0A1W4XJY0</accession>
<reference evidence="7 8" key="1">
    <citation type="submission" date="2025-04" db="UniProtKB">
        <authorList>
            <consortium name="RefSeq"/>
        </authorList>
    </citation>
    <scope>IDENTIFICATION</scope>
    <source>
        <tissue evidence="7 8">Entire body</tissue>
    </source>
</reference>
<feature type="compositionally biased region" description="Polar residues" evidence="4">
    <location>
        <begin position="148"/>
        <end position="157"/>
    </location>
</feature>
<dbReference type="PANTHER" id="PTHR16295">
    <property type="entry name" value="TRAF-TYPE ZINC FINGER PROTEIN-RELATED"/>
    <property type="match status" value="1"/>
</dbReference>
<evidence type="ECO:0000259" key="5">
    <source>
        <dbReference type="Pfam" id="PF21366"/>
    </source>
</evidence>
<protein>
    <submittedName>
        <fullName evidence="7">TRAF-type zinc finger domain-containing protein 1 isoform X1</fullName>
    </submittedName>
    <submittedName>
        <fullName evidence="8">TRAF-type zinc finger domain-containing protein 1 isoform X2</fullName>
    </submittedName>
</protein>
<evidence type="ECO:0000256" key="1">
    <source>
        <dbReference type="ARBA" id="ARBA00022723"/>
    </source>
</evidence>
<feature type="compositionally biased region" description="Basic and acidic residues" evidence="4">
    <location>
        <begin position="74"/>
        <end position="92"/>
    </location>
</feature>
<feature type="region of interest" description="Disordered" evidence="4">
    <location>
        <begin position="334"/>
        <end position="353"/>
    </location>
</feature>
<organism evidence="6 7">
    <name type="scientific">Agrilus planipennis</name>
    <name type="common">Emerald ash borer</name>
    <name type="synonym">Agrilus marcopoli</name>
    <dbReference type="NCBI Taxonomy" id="224129"/>
    <lineage>
        <taxon>Eukaryota</taxon>
        <taxon>Metazoa</taxon>
        <taxon>Ecdysozoa</taxon>
        <taxon>Arthropoda</taxon>
        <taxon>Hexapoda</taxon>
        <taxon>Insecta</taxon>
        <taxon>Pterygota</taxon>
        <taxon>Neoptera</taxon>
        <taxon>Endopterygota</taxon>
        <taxon>Coleoptera</taxon>
        <taxon>Polyphaga</taxon>
        <taxon>Elateriformia</taxon>
        <taxon>Buprestoidea</taxon>
        <taxon>Buprestidae</taxon>
        <taxon>Agrilinae</taxon>
        <taxon>Agrilus</taxon>
    </lineage>
</organism>